<organism evidence="2 3">
    <name type="scientific">Candidatus Sungiibacteriota bacterium</name>
    <dbReference type="NCBI Taxonomy" id="2750080"/>
    <lineage>
        <taxon>Bacteria</taxon>
        <taxon>Candidatus Sungiibacteriota</taxon>
    </lineage>
</organism>
<sequence>MAKYILGISCYYHDASAALLKDGKVVAAAQEERFTRKKHDTSFPINAVKFCLANENISIDAVSHIGFYEKPFLKLERVLFQHLQMFPRSLKTFLSSMSSWVNEKTRIVRAVKKKLG</sequence>
<evidence type="ECO:0000313" key="2">
    <source>
        <dbReference type="EMBL" id="MBI2466104.1"/>
    </source>
</evidence>
<protein>
    <recommendedName>
        <fullName evidence="1">Carbamoyltransferase domain-containing protein</fullName>
    </recommendedName>
</protein>
<accession>A0A931YDZ6</accession>
<dbReference type="Gene3D" id="3.30.420.40">
    <property type="match status" value="1"/>
</dbReference>
<dbReference type="EMBL" id="JACPHQ010000035">
    <property type="protein sequence ID" value="MBI2466104.1"/>
    <property type="molecule type" value="Genomic_DNA"/>
</dbReference>
<evidence type="ECO:0000313" key="3">
    <source>
        <dbReference type="Proteomes" id="UP000709672"/>
    </source>
</evidence>
<dbReference type="PANTHER" id="PTHR34847">
    <property type="entry name" value="NODULATION PROTEIN U"/>
    <property type="match status" value="1"/>
</dbReference>
<feature type="non-terminal residue" evidence="2">
    <location>
        <position position="116"/>
    </location>
</feature>
<reference evidence="2" key="1">
    <citation type="submission" date="2020-07" db="EMBL/GenBank/DDBJ databases">
        <title>Huge and variable diversity of episymbiotic CPR bacteria and DPANN archaea in groundwater ecosystems.</title>
        <authorList>
            <person name="He C.Y."/>
            <person name="Keren R."/>
            <person name="Whittaker M."/>
            <person name="Farag I.F."/>
            <person name="Doudna J."/>
            <person name="Cate J.H.D."/>
            <person name="Banfield J.F."/>
        </authorList>
    </citation>
    <scope>NUCLEOTIDE SEQUENCE</scope>
    <source>
        <strain evidence="2">NC_groundwater_418_Ag_B-0.1um_45_10</strain>
    </source>
</reference>
<dbReference type="GO" id="GO:0003824">
    <property type="term" value="F:catalytic activity"/>
    <property type="evidence" value="ECO:0007669"/>
    <property type="project" value="InterPro"/>
</dbReference>
<name>A0A931YDZ6_9BACT</name>
<dbReference type="AlphaFoldDB" id="A0A931YDZ6"/>
<dbReference type="Proteomes" id="UP000709672">
    <property type="component" value="Unassembled WGS sequence"/>
</dbReference>
<dbReference type="Pfam" id="PF02543">
    <property type="entry name" value="Carbam_trans_N"/>
    <property type="match status" value="1"/>
</dbReference>
<feature type="domain" description="Carbamoyltransferase" evidence="1">
    <location>
        <begin position="5"/>
        <end position="105"/>
    </location>
</feature>
<dbReference type="InterPro" id="IPR003696">
    <property type="entry name" value="Carbtransf_dom"/>
</dbReference>
<comment type="caution">
    <text evidence="2">The sequence shown here is derived from an EMBL/GenBank/DDBJ whole genome shotgun (WGS) entry which is preliminary data.</text>
</comment>
<dbReference type="InterPro" id="IPR051338">
    <property type="entry name" value="NodU/CmcH_Carbamoyltrnsfr"/>
</dbReference>
<gene>
    <name evidence="2" type="ORF">HYV66_02670</name>
</gene>
<evidence type="ECO:0000259" key="1">
    <source>
        <dbReference type="Pfam" id="PF02543"/>
    </source>
</evidence>
<proteinExistence type="predicted"/>
<dbReference type="PANTHER" id="PTHR34847:SF1">
    <property type="entry name" value="NODULATION PROTEIN U"/>
    <property type="match status" value="1"/>
</dbReference>